<dbReference type="EMBL" id="POTW01000018">
    <property type="protein sequence ID" value="PZF84175.1"/>
    <property type="molecule type" value="Genomic_DNA"/>
</dbReference>
<keyword evidence="3" id="KW-1185">Reference proteome</keyword>
<name>A0A2W2BA94_9ACTN</name>
<dbReference type="RefSeq" id="WP_111254518.1">
    <property type="nucleotide sequence ID" value="NZ_POTW01000018.1"/>
</dbReference>
<evidence type="ECO:0000313" key="3">
    <source>
        <dbReference type="Proteomes" id="UP000248764"/>
    </source>
</evidence>
<sequence length="110" mass="12505">MSKPLIRQETIDEILAVEAERDNRPEPGYDKSLEAAVTEIEAIAEFDREQGGFPWELKNQEPNIRAANEHLHKRIAELEDRIYGLELANRLLAAQLNEAKKIIKENGVTA</sequence>
<reference evidence="2 3" key="1">
    <citation type="submission" date="2018-01" db="EMBL/GenBank/DDBJ databases">
        <title>Draft genome sequence of Jiangella sp. GTF31.</title>
        <authorList>
            <person name="Sahin N."/>
            <person name="Ay H."/>
            <person name="Saygin H."/>
        </authorList>
    </citation>
    <scope>NUCLEOTIDE SEQUENCE [LARGE SCALE GENOMIC DNA]</scope>
    <source>
        <strain evidence="2 3">GTF31</strain>
    </source>
</reference>
<protein>
    <submittedName>
        <fullName evidence="2">Uncharacterized protein</fullName>
    </submittedName>
</protein>
<dbReference type="AlphaFoldDB" id="A0A2W2BA94"/>
<keyword evidence="1" id="KW-0175">Coiled coil</keyword>
<dbReference type="Proteomes" id="UP000248764">
    <property type="component" value="Unassembled WGS sequence"/>
</dbReference>
<evidence type="ECO:0000313" key="2">
    <source>
        <dbReference type="EMBL" id="PZF84175.1"/>
    </source>
</evidence>
<gene>
    <name evidence="2" type="ORF">C1I92_10010</name>
</gene>
<comment type="caution">
    <text evidence="2">The sequence shown here is derived from an EMBL/GenBank/DDBJ whole genome shotgun (WGS) entry which is preliminary data.</text>
</comment>
<feature type="coiled-coil region" evidence="1">
    <location>
        <begin position="68"/>
        <end position="105"/>
    </location>
</feature>
<proteinExistence type="predicted"/>
<accession>A0A2W2BA94</accession>
<organism evidence="2 3">
    <name type="scientific">Jiangella anatolica</name>
    <dbReference type="NCBI Taxonomy" id="2670374"/>
    <lineage>
        <taxon>Bacteria</taxon>
        <taxon>Bacillati</taxon>
        <taxon>Actinomycetota</taxon>
        <taxon>Actinomycetes</taxon>
        <taxon>Jiangellales</taxon>
        <taxon>Jiangellaceae</taxon>
        <taxon>Jiangella</taxon>
    </lineage>
</organism>
<evidence type="ECO:0000256" key="1">
    <source>
        <dbReference type="SAM" id="Coils"/>
    </source>
</evidence>